<dbReference type="Proteomes" id="UP000324222">
    <property type="component" value="Unassembled WGS sequence"/>
</dbReference>
<comment type="caution">
    <text evidence="1">The sequence shown here is derived from an EMBL/GenBank/DDBJ whole genome shotgun (WGS) entry which is preliminary data.</text>
</comment>
<dbReference type="EMBL" id="VSRR010000151">
    <property type="protein sequence ID" value="MPC11208.1"/>
    <property type="molecule type" value="Genomic_DNA"/>
</dbReference>
<dbReference type="AlphaFoldDB" id="A0A5B7CPY2"/>
<name>A0A5B7CPY2_PORTR</name>
<gene>
    <name evidence="1" type="ORF">E2C01_003868</name>
</gene>
<reference evidence="1 2" key="1">
    <citation type="submission" date="2019-05" db="EMBL/GenBank/DDBJ databases">
        <title>Another draft genome of Portunus trituberculatus and its Hox gene families provides insights of decapod evolution.</title>
        <authorList>
            <person name="Jeong J.-H."/>
            <person name="Song I."/>
            <person name="Kim S."/>
            <person name="Choi T."/>
            <person name="Kim D."/>
            <person name="Ryu S."/>
            <person name="Kim W."/>
        </authorList>
    </citation>
    <scope>NUCLEOTIDE SEQUENCE [LARGE SCALE GENOMIC DNA]</scope>
    <source>
        <tissue evidence="1">Muscle</tissue>
    </source>
</reference>
<evidence type="ECO:0000313" key="1">
    <source>
        <dbReference type="EMBL" id="MPC11208.1"/>
    </source>
</evidence>
<keyword evidence="2" id="KW-1185">Reference proteome</keyword>
<proteinExistence type="predicted"/>
<organism evidence="1 2">
    <name type="scientific">Portunus trituberculatus</name>
    <name type="common">Swimming crab</name>
    <name type="synonym">Neptunus trituberculatus</name>
    <dbReference type="NCBI Taxonomy" id="210409"/>
    <lineage>
        <taxon>Eukaryota</taxon>
        <taxon>Metazoa</taxon>
        <taxon>Ecdysozoa</taxon>
        <taxon>Arthropoda</taxon>
        <taxon>Crustacea</taxon>
        <taxon>Multicrustacea</taxon>
        <taxon>Malacostraca</taxon>
        <taxon>Eumalacostraca</taxon>
        <taxon>Eucarida</taxon>
        <taxon>Decapoda</taxon>
        <taxon>Pleocyemata</taxon>
        <taxon>Brachyura</taxon>
        <taxon>Eubrachyura</taxon>
        <taxon>Portunoidea</taxon>
        <taxon>Portunidae</taxon>
        <taxon>Portuninae</taxon>
        <taxon>Portunus</taxon>
    </lineage>
</organism>
<accession>A0A5B7CPY2</accession>
<sequence>MRQNIWSAVAAAGSPTLYLCLIDKADGAQTDRQTHSLLLLGLPITAFPFGCSRALQDAGYSFDDGGKVLLDDALVFQARKQHQEHH</sequence>
<protein>
    <submittedName>
        <fullName evidence="1">Uncharacterized protein</fullName>
    </submittedName>
</protein>
<evidence type="ECO:0000313" key="2">
    <source>
        <dbReference type="Proteomes" id="UP000324222"/>
    </source>
</evidence>